<sequence length="516" mass="59496">MVLINSSLLCVSWREEEAHTGPLALVSTCLTLVFVVEVVMKIIAFTPRGYWQSRRNRYDLLVTVLGVIWIFINSTLHNNLSYTVGFIVVVLRFFTITGKHATLKMLMLTVGVSVCKSFFIIFGMFLLVFFYALAGTILFGTVKYGEGIGRRANFESPVTGVAMLFRIVTGEDWNKIMHDCMIQPPHCTPADNYWETDCGNTVASLIYFCSFYVIITYIVLNLLVAIIMENFSLFYSNEEDALLSYADIRNFQNTWNVVDIHQRGVIPVRRVRFILRLLRGRLEVDPQKDRLLFKHMCYELERLHNGEDVTFHDVLNMLSYRSVDIRKALQLEELLAREEFEYIIEEEVAKQTIRTWLEGCLKKIRATSGKQQNSLIAGLRATNEMNVQQDLQEDKKEKENIEREIEAETKESELRQRAKPKQTTAIPRSDSVGSTGRKFLAPTLSDPSTRGEKERPNSKKRNNRTPVEGEMTRAQTRESINNKVNSTKICNVTLEVKEWWHEQLCIYSDTSEEDCL</sequence>
<evidence type="ECO:0000259" key="7">
    <source>
        <dbReference type="Pfam" id="PF00520"/>
    </source>
</evidence>
<gene>
    <name evidence="8" type="ORF">NEZAVI_LOCUS8522</name>
</gene>
<dbReference type="GO" id="GO:0032224">
    <property type="term" value="P:positive regulation of synaptic transmission, cholinergic"/>
    <property type="evidence" value="ECO:0007669"/>
    <property type="project" value="TreeGrafter"/>
</dbReference>
<feature type="region of interest" description="Disordered" evidence="5">
    <location>
        <begin position="387"/>
        <end position="480"/>
    </location>
</feature>
<dbReference type="Pfam" id="PF00520">
    <property type="entry name" value="Ion_trans"/>
    <property type="match status" value="1"/>
</dbReference>
<evidence type="ECO:0000313" key="9">
    <source>
        <dbReference type="Proteomes" id="UP001152798"/>
    </source>
</evidence>
<dbReference type="Proteomes" id="UP001152798">
    <property type="component" value="Chromosome 4"/>
</dbReference>
<evidence type="ECO:0000256" key="5">
    <source>
        <dbReference type="SAM" id="MobiDB-lite"/>
    </source>
</evidence>
<dbReference type="Gene3D" id="1.20.120.350">
    <property type="entry name" value="Voltage-gated potassium channels. Chain C"/>
    <property type="match status" value="1"/>
</dbReference>
<keyword evidence="2 6" id="KW-0812">Transmembrane</keyword>
<dbReference type="Gene3D" id="1.10.238.10">
    <property type="entry name" value="EF-hand"/>
    <property type="match status" value="1"/>
</dbReference>
<feature type="transmembrane region" description="Helical" evidence="6">
    <location>
        <begin position="205"/>
        <end position="227"/>
    </location>
</feature>
<dbReference type="GO" id="GO:0005261">
    <property type="term" value="F:monoatomic cation channel activity"/>
    <property type="evidence" value="ECO:0007669"/>
    <property type="project" value="InterPro"/>
</dbReference>
<accession>A0A9P0HBV5</accession>
<keyword evidence="9" id="KW-1185">Reference proteome</keyword>
<dbReference type="InterPro" id="IPR028823">
    <property type="entry name" value="NALCN"/>
</dbReference>
<evidence type="ECO:0000256" key="3">
    <source>
        <dbReference type="ARBA" id="ARBA00022989"/>
    </source>
</evidence>
<dbReference type="FunFam" id="1.10.287.70:FF:000061">
    <property type="entry name" value="Sodium leak channel non-selective protein"/>
    <property type="match status" value="1"/>
</dbReference>
<feature type="compositionally biased region" description="Polar residues" evidence="5">
    <location>
        <begin position="421"/>
        <end position="434"/>
    </location>
</feature>
<dbReference type="PANTHER" id="PTHR46141:SF1">
    <property type="entry name" value="SODIUM LEAK CHANNEL NALCN"/>
    <property type="match status" value="1"/>
</dbReference>
<evidence type="ECO:0000256" key="4">
    <source>
        <dbReference type="ARBA" id="ARBA00023136"/>
    </source>
</evidence>
<name>A0A9P0HBV5_NEZVI</name>
<evidence type="ECO:0000256" key="2">
    <source>
        <dbReference type="ARBA" id="ARBA00022692"/>
    </source>
</evidence>
<feature type="compositionally biased region" description="Basic and acidic residues" evidence="5">
    <location>
        <begin position="392"/>
        <end position="416"/>
    </location>
</feature>
<dbReference type="AlphaFoldDB" id="A0A9P0HBV5"/>
<evidence type="ECO:0000313" key="8">
    <source>
        <dbReference type="EMBL" id="CAH1398972.1"/>
    </source>
</evidence>
<organism evidence="8 9">
    <name type="scientific">Nezara viridula</name>
    <name type="common">Southern green stink bug</name>
    <name type="synonym">Cimex viridulus</name>
    <dbReference type="NCBI Taxonomy" id="85310"/>
    <lineage>
        <taxon>Eukaryota</taxon>
        <taxon>Metazoa</taxon>
        <taxon>Ecdysozoa</taxon>
        <taxon>Arthropoda</taxon>
        <taxon>Hexapoda</taxon>
        <taxon>Insecta</taxon>
        <taxon>Pterygota</taxon>
        <taxon>Neoptera</taxon>
        <taxon>Paraneoptera</taxon>
        <taxon>Hemiptera</taxon>
        <taxon>Heteroptera</taxon>
        <taxon>Panheteroptera</taxon>
        <taxon>Pentatomomorpha</taxon>
        <taxon>Pentatomoidea</taxon>
        <taxon>Pentatomidae</taxon>
        <taxon>Pentatominae</taxon>
        <taxon>Nezara</taxon>
    </lineage>
</organism>
<protein>
    <recommendedName>
        <fullName evidence="7">Ion transport domain-containing protein</fullName>
    </recommendedName>
</protein>
<dbReference type="FunFam" id="1.10.238.10:FF:000080">
    <property type="entry name" value="Sodium leak channel non-selective protein"/>
    <property type="match status" value="1"/>
</dbReference>
<feature type="transmembrane region" description="Helical" evidence="6">
    <location>
        <begin position="58"/>
        <end position="74"/>
    </location>
</feature>
<evidence type="ECO:0000256" key="6">
    <source>
        <dbReference type="SAM" id="Phobius"/>
    </source>
</evidence>
<reference evidence="8" key="1">
    <citation type="submission" date="2022-01" db="EMBL/GenBank/DDBJ databases">
        <authorList>
            <person name="King R."/>
        </authorList>
    </citation>
    <scope>NUCLEOTIDE SEQUENCE</scope>
</reference>
<comment type="subcellular location">
    <subcellularLocation>
        <location evidence="1">Membrane</location>
        <topology evidence="1">Multi-pass membrane protein</topology>
    </subcellularLocation>
</comment>
<feature type="transmembrane region" description="Helical" evidence="6">
    <location>
        <begin position="118"/>
        <end position="139"/>
    </location>
</feature>
<dbReference type="Gene3D" id="1.10.287.70">
    <property type="match status" value="1"/>
</dbReference>
<dbReference type="InterPro" id="IPR027359">
    <property type="entry name" value="Volt_channel_dom_sf"/>
</dbReference>
<keyword evidence="3 6" id="KW-1133">Transmembrane helix</keyword>
<feature type="transmembrane region" description="Helical" evidence="6">
    <location>
        <begin position="23"/>
        <end position="46"/>
    </location>
</feature>
<feature type="domain" description="Ion transport" evidence="7">
    <location>
        <begin position="1"/>
        <end position="238"/>
    </location>
</feature>
<dbReference type="SUPFAM" id="SSF81324">
    <property type="entry name" value="Voltage-gated potassium channels"/>
    <property type="match status" value="1"/>
</dbReference>
<keyword evidence="4 6" id="KW-0472">Membrane</keyword>
<dbReference type="EMBL" id="OV725080">
    <property type="protein sequence ID" value="CAH1398972.1"/>
    <property type="molecule type" value="Genomic_DNA"/>
</dbReference>
<dbReference type="GO" id="GO:0032230">
    <property type="term" value="P:positive regulation of synaptic transmission, GABAergic"/>
    <property type="evidence" value="ECO:0007669"/>
    <property type="project" value="TreeGrafter"/>
</dbReference>
<dbReference type="InterPro" id="IPR005821">
    <property type="entry name" value="Ion_trans_dom"/>
</dbReference>
<dbReference type="PANTHER" id="PTHR46141">
    <property type="entry name" value="SODIUM LEAK CHANNEL NON-SELECTIVE PROTEIN"/>
    <property type="match status" value="1"/>
</dbReference>
<feature type="transmembrane region" description="Helical" evidence="6">
    <location>
        <begin position="80"/>
        <end position="97"/>
    </location>
</feature>
<evidence type="ECO:0000256" key="1">
    <source>
        <dbReference type="ARBA" id="ARBA00004141"/>
    </source>
</evidence>
<proteinExistence type="predicted"/>
<dbReference type="GO" id="GO:0005886">
    <property type="term" value="C:plasma membrane"/>
    <property type="evidence" value="ECO:0007669"/>
    <property type="project" value="TreeGrafter"/>
</dbReference>
<dbReference type="OrthoDB" id="10069766at2759"/>